<dbReference type="Pfam" id="PF00005">
    <property type="entry name" value="ABC_tran"/>
    <property type="match status" value="1"/>
</dbReference>
<feature type="region of interest" description="Disordered" evidence="3">
    <location>
        <begin position="1"/>
        <end position="20"/>
    </location>
</feature>
<feature type="transmembrane region" description="Helical" evidence="4">
    <location>
        <begin position="75"/>
        <end position="101"/>
    </location>
</feature>
<dbReference type="PROSITE" id="PS50893">
    <property type="entry name" value="ABC_TRANSPORTER_2"/>
    <property type="match status" value="1"/>
</dbReference>
<keyword evidence="4" id="KW-0472">Membrane</keyword>
<dbReference type="PANTHER" id="PTHR43394:SF1">
    <property type="entry name" value="ATP-BINDING CASSETTE SUB-FAMILY B MEMBER 10, MITOCHONDRIAL"/>
    <property type="match status" value="1"/>
</dbReference>
<evidence type="ECO:0000259" key="5">
    <source>
        <dbReference type="PROSITE" id="PS50893"/>
    </source>
</evidence>
<dbReference type="InterPro" id="IPR017871">
    <property type="entry name" value="ABC_transporter-like_CS"/>
</dbReference>
<dbReference type="SMART" id="SM00382">
    <property type="entry name" value="AAA"/>
    <property type="match status" value="1"/>
</dbReference>
<sequence length="713" mass="80115">MGRRQRQRLNRKGTFDPTDASTVKHSHIGVWDLYEDIQPEFARVPGASRFESLFEMANALPYVWRMMKDIGSIRACWFLLSIYLAIEFVASLLPAVALWYSGQLLKIVQTAVDERTVDTHLLFKVAFGRFVCSLITRLLRYSKQRLAVPLNVRIKQYYSVHIFHAMARLDVPTFDDAAVQRQLEQSFPPNSRSSIAWDTVVMALHMLSTALQLTSQLSVLVGVLRDQRDGPLLAVLSFAHALFQWSTVRKAFISAGVWAATTKDPDYIRNEGLKRAIAEPSHRKEIVAGGMWPYLLSQYQHGVNIIADRAGDFFEAASAHRTRDRLSFSSMLQDPFKELPQIVFTLRAVQYPAAIPLSLASLNLITQTTQSFTYILFNLFDETGSIADKLASVRKLYEVGNIPNRIVDGNIPFPEDTASIEQGLSIEFRNVSFSYPGSTPDEWALRNVSFKIEKGQLCVIVGANGSGKSTILKLVARLYDPSEGTILINGLDIQTLRLADLRRATSVLFQDYTHFPLSIRDNIALGAPDPKPSMDDVHEAARLGGAEELVQRLPDGFDTYLERPVRDYYSGLPEGTTTLFGRPVDYSRVRGMGGMDANGGREMSGGQMQRIALSRTFMRSVVSETSVGLLLFDEPSASLDPTAEHDLFNRLRQLRGSKTMVFSSHRFGNLTRHADLILYMNDSVIVEEGTHDQLLRRDGEYARIWKLQAQAFL</sequence>
<dbReference type="PROSITE" id="PS00211">
    <property type="entry name" value="ABC_TRANSPORTER_1"/>
    <property type="match status" value="1"/>
</dbReference>
<feature type="domain" description="ABC transporter" evidence="5">
    <location>
        <begin position="426"/>
        <end position="707"/>
    </location>
</feature>
<dbReference type="PANTHER" id="PTHR43394">
    <property type="entry name" value="ATP-DEPENDENT PERMEASE MDL1, MITOCHONDRIAL"/>
    <property type="match status" value="1"/>
</dbReference>
<evidence type="ECO:0000256" key="3">
    <source>
        <dbReference type="SAM" id="MobiDB-lite"/>
    </source>
</evidence>
<keyword evidence="6" id="KW-0378">Hydrolase</keyword>
<keyword evidence="4" id="KW-0812">Transmembrane</keyword>
<dbReference type="GO" id="GO:0015421">
    <property type="term" value="F:ABC-type oligopeptide transporter activity"/>
    <property type="evidence" value="ECO:0007669"/>
    <property type="project" value="TreeGrafter"/>
</dbReference>
<keyword evidence="1" id="KW-0547">Nucleotide-binding</keyword>
<dbReference type="SUPFAM" id="SSF52540">
    <property type="entry name" value="P-loop containing nucleoside triphosphate hydrolases"/>
    <property type="match status" value="1"/>
</dbReference>
<evidence type="ECO:0000313" key="7">
    <source>
        <dbReference type="Proteomes" id="UP000308652"/>
    </source>
</evidence>
<keyword evidence="4" id="KW-1133">Transmembrane helix</keyword>
<dbReference type="GO" id="GO:0016887">
    <property type="term" value="F:ATP hydrolysis activity"/>
    <property type="evidence" value="ECO:0007669"/>
    <property type="project" value="InterPro"/>
</dbReference>
<accession>A0A5C3M0E0</accession>
<feature type="compositionally biased region" description="Basic residues" evidence="3">
    <location>
        <begin position="1"/>
        <end position="11"/>
    </location>
</feature>
<dbReference type="GO" id="GO:0005524">
    <property type="term" value="F:ATP binding"/>
    <property type="evidence" value="ECO:0007669"/>
    <property type="project" value="UniProtKB-KW"/>
</dbReference>
<proteinExistence type="predicted"/>
<evidence type="ECO:0000256" key="1">
    <source>
        <dbReference type="ARBA" id="ARBA00022741"/>
    </source>
</evidence>
<gene>
    <name evidence="6" type="ORF">BDQ12DRAFT_746269</name>
</gene>
<dbReference type="InterPro" id="IPR039421">
    <property type="entry name" value="Type_1_exporter"/>
</dbReference>
<dbReference type="STRING" id="68775.A0A5C3M0E0"/>
<dbReference type="InterPro" id="IPR003593">
    <property type="entry name" value="AAA+_ATPase"/>
</dbReference>
<dbReference type="Proteomes" id="UP000308652">
    <property type="component" value="Unassembled WGS sequence"/>
</dbReference>
<protein>
    <submittedName>
        <fullName evidence="6">P-loop containing nucleoside triphosphate hydrolase protein</fullName>
    </submittedName>
</protein>
<name>A0A5C3M0E0_9AGAR</name>
<reference evidence="6 7" key="1">
    <citation type="journal article" date="2019" name="Nat. Ecol. Evol.">
        <title>Megaphylogeny resolves global patterns of mushroom evolution.</title>
        <authorList>
            <person name="Varga T."/>
            <person name="Krizsan K."/>
            <person name="Foldi C."/>
            <person name="Dima B."/>
            <person name="Sanchez-Garcia M."/>
            <person name="Sanchez-Ramirez S."/>
            <person name="Szollosi G.J."/>
            <person name="Szarkandi J.G."/>
            <person name="Papp V."/>
            <person name="Albert L."/>
            <person name="Andreopoulos W."/>
            <person name="Angelini C."/>
            <person name="Antonin V."/>
            <person name="Barry K.W."/>
            <person name="Bougher N.L."/>
            <person name="Buchanan P."/>
            <person name="Buyck B."/>
            <person name="Bense V."/>
            <person name="Catcheside P."/>
            <person name="Chovatia M."/>
            <person name="Cooper J."/>
            <person name="Damon W."/>
            <person name="Desjardin D."/>
            <person name="Finy P."/>
            <person name="Geml J."/>
            <person name="Haridas S."/>
            <person name="Hughes K."/>
            <person name="Justo A."/>
            <person name="Karasinski D."/>
            <person name="Kautmanova I."/>
            <person name="Kiss B."/>
            <person name="Kocsube S."/>
            <person name="Kotiranta H."/>
            <person name="LaButti K.M."/>
            <person name="Lechner B.E."/>
            <person name="Liimatainen K."/>
            <person name="Lipzen A."/>
            <person name="Lukacs Z."/>
            <person name="Mihaltcheva S."/>
            <person name="Morgado L.N."/>
            <person name="Niskanen T."/>
            <person name="Noordeloos M.E."/>
            <person name="Ohm R.A."/>
            <person name="Ortiz-Santana B."/>
            <person name="Ovrebo C."/>
            <person name="Racz N."/>
            <person name="Riley R."/>
            <person name="Savchenko A."/>
            <person name="Shiryaev A."/>
            <person name="Soop K."/>
            <person name="Spirin V."/>
            <person name="Szebenyi C."/>
            <person name="Tomsovsky M."/>
            <person name="Tulloss R.E."/>
            <person name="Uehling J."/>
            <person name="Grigoriev I.V."/>
            <person name="Vagvolgyi C."/>
            <person name="Papp T."/>
            <person name="Martin F.M."/>
            <person name="Miettinen O."/>
            <person name="Hibbett D.S."/>
            <person name="Nagy L.G."/>
        </authorList>
    </citation>
    <scope>NUCLEOTIDE SEQUENCE [LARGE SCALE GENOMIC DNA]</scope>
    <source>
        <strain evidence="6 7">CBS 166.37</strain>
    </source>
</reference>
<evidence type="ECO:0000256" key="2">
    <source>
        <dbReference type="ARBA" id="ARBA00022840"/>
    </source>
</evidence>
<organism evidence="6 7">
    <name type="scientific">Crucibulum laeve</name>
    <dbReference type="NCBI Taxonomy" id="68775"/>
    <lineage>
        <taxon>Eukaryota</taxon>
        <taxon>Fungi</taxon>
        <taxon>Dikarya</taxon>
        <taxon>Basidiomycota</taxon>
        <taxon>Agaricomycotina</taxon>
        <taxon>Agaricomycetes</taxon>
        <taxon>Agaricomycetidae</taxon>
        <taxon>Agaricales</taxon>
        <taxon>Agaricineae</taxon>
        <taxon>Nidulariaceae</taxon>
        <taxon>Crucibulum</taxon>
    </lineage>
</organism>
<evidence type="ECO:0000256" key="4">
    <source>
        <dbReference type="SAM" id="Phobius"/>
    </source>
</evidence>
<dbReference type="InterPro" id="IPR003439">
    <property type="entry name" value="ABC_transporter-like_ATP-bd"/>
</dbReference>
<dbReference type="InterPro" id="IPR027417">
    <property type="entry name" value="P-loop_NTPase"/>
</dbReference>
<dbReference type="AlphaFoldDB" id="A0A5C3M0E0"/>
<dbReference type="EMBL" id="ML213602">
    <property type="protein sequence ID" value="TFK38612.1"/>
    <property type="molecule type" value="Genomic_DNA"/>
</dbReference>
<evidence type="ECO:0000313" key="6">
    <source>
        <dbReference type="EMBL" id="TFK38612.1"/>
    </source>
</evidence>
<dbReference type="Gene3D" id="3.40.50.300">
    <property type="entry name" value="P-loop containing nucleotide triphosphate hydrolases"/>
    <property type="match status" value="1"/>
</dbReference>
<keyword evidence="2" id="KW-0067">ATP-binding</keyword>
<keyword evidence="7" id="KW-1185">Reference proteome</keyword>
<dbReference type="OrthoDB" id="6500128at2759"/>